<protein>
    <submittedName>
        <fullName evidence="3">GNAT family N-acetyltransferase</fullName>
        <ecNumber evidence="3">2.3.-.-</ecNumber>
    </submittedName>
</protein>
<keyword evidence="4" id="KW-1185">Reference proteome</keyword>
<accession>A0ABV3QYC9</accession>
<keyword evidence="3" id="KW-0012">Acyltransferase</keyword>
<reference evidence="3 4" key="1">
    <citation type="submission" date="2024-06" db="EMBL/GenBank/DDBJ databases">
        <authorList>
            <person name="Tuo L."/>
        </authorList>
    </citation>
    <scope>NUCLEOTIDE SEQUENCE [LARGE SCALE GENOMIC DNA]</scope>
    <source>
        <strain evidence="3 4">ZMM04-5</strain>
    </source>
</reference>
<name>A0ABV3QYC9_9HYPH</name>
<dbReference type="EMBL" id="JBFOCI010000002">
    <property type="protein sequence ID" value="MEW9805835.1"/>
    <property type="molecule type" value="Genomic_DNA"/>
</dbReference>
<evidence type="ECO:0000313" key="3">
    <source>
        <dbReference type="EMBL" id="MEW9805835.1"/>
    </source>
</evidence>
<proteinExistence type="predicted"/>
<evidence type="ECO:0000313" key="4">
    <source>
        <dbReference type="Proteomes" id="UP001556196"/>
    </source>
</evidence>
<dbReference type="InterPro" id="IPR016181">
    <property type="entry name" value="Acyl_CoA_acyltransferase"/>
</dbReference>
<dbReference type="Pfam" id="PF00583">
    <property type="entry name" value="Acetyltransf_1"/>
    <property type="match status" value="1"/>
</dbReference>
<dbReference type="PANTHER" id="PTHR13947">
    <property type="entry name" value="GNAT FAMILY N-ACETYLTRANSFERASE"/>
    <property type="match status" value="1"/>
</dbReference>
<feature type="domain" description="N-acetyltransferase" evidence="2">
    <location>
        <begin position="3"/>
        <end position="159"/>
    </location>
</feature>
<dbReference type="InterPro" id="IPR000182">
    <property type="entry name" value="GNAT_dom"/>
</dbReference>
<comment type="caution">
    <text evidence="3">The sequence shown here is derived from an EMBL/GenBank/DDBJ whole genome shotgun (WGS) entry which is preliminary data.</text>
</comment>
<dbReference type="CDD" id="cd04301">
    <property type="entry name" value="NAT_SF"/>
    <property type="match status" value="1"/>
</dbReference>
<gene>
    <name evidence="3" type="ORF">ABUE31_07565</name>
</gene>
<dbReference type="Proteomes" id="UP001556196">
    <property type="component" value="Unassembled WGS sequence"/>
</dbReference>
<dbReference type="PROSITE" id="PS51186">
    <property type="entry name" value="GNAT"/>
    <property type="match status" value="1"/>
</dbReference>
<sequence>MSIEIGGYRPGALADIVGLHARYYARYWKFGMPFETKVGMELAEFLARHNASSDLFLAAYGDEGAVGSVIVDASGGGPRGAHLRWFIVNEDMQGRGLGADLLGRAVSFCDERGYESVWLTTFAGLDAARSLYERHGFVLVGEAEADQWSGEVQEQIFERRASALPGR</sequence>
<dbReference type="EC" id="2.3.-.-" evidence="3"/>
<organism evidence="3 4">
    <name type="scientific">Mesorhizobium marinum</name>
    <dbReference type="NCBI Taxonomy" id="3228790"/>
    <lineage>
        <taxon>Bacteria</taxon>
        <taxon>Pseudomonadati</taxon>
        <taxon>Pseudomonadota</taxon>
        <taxon>Alphaproteobacteria</taxon>
        <taxon>Hyphomicrobiales</taxon>
        <taxon>Phyllobacteriaceae</taxon>
        <taxon>Mesorhizobium</taxon>
    </lineage>
</organism>
<dbReference type="PANTHER" id="PTHR13947:SF37">
    <property type="entry name" value="LD18367P"/>
    <property type="match status" value="1"/>
</dbReference>
<dbReference type="Gene3D" id="3.40.630.30">
    <property type="match status" value="1"/>
</dbReference>
<keyword evidence="1 3" id="KW-0808">Transferase</keyword>
<dbReference type="SUPFAM" id="SSF55729">
    <property type="entry name" value="Acyl-CoA N-acyltransferases (Nat)"/>
    <property type="match status" value="1"/>
</dbReference>
<dbReference type="InterPro" id="IPR050769">
    <property type="entry name" value="NAT_camello-type"/>
</dbReference>
<evidence type="ECO:0000256" key="1">
    <source>
        <dbReference type="ARBA" id="ARBA00022679"/>
    </source>
</evidence>
<evidence type="ECO:0000259" key="2">
    <source>
        <dbReference type="PROSITE" id="PS51186"/>
    </source>
</evidence>
<dbReference type="RefSeq" id="WP_367722919.1">
    <property type="nucleotide sequence ID" value="NZ_JBFOCI010000002.1"/>
</dbReference>
<dbReference type="GO" id="GO:0016746">
    <property type="term" value="F:acyltransferase activity"/>
    <property type="evidence" value="ECO:0007669"/>
    <property type="project" value="UniProtKB-KW"/>
</dbReference>